<comment type="similarity">
    <text evidence="2">Belongs to the GMC oxidoreductase family.</text>
</comment>
<dbReference type="InterPro" id="IPR036188">
    <property type="entry name" value="FAD/NAD-bd_sf"/>
</dbReference>
<dbReference type="PROSITE" id="PS00624">
    <property type="entry name" value="GMC_OXRED_2"/>
    <property type="match status" value="1"/>
</dbReference>
<feature type="binding site" evidence="5">
    <location>
        <position position="172"/>
    </location>
    <ligand>
        <name>FAD</name>
        <dbReference type="ChEBI" id="CHEBI:57692"/>
    </ligand>
</feature>
<protein>
    <recommendedName>
        <fullName evidence="6">Glucose-methanol-choline oxidoreductase N-terminal domain-containing protein</fullName>
    </recommendedName>
</protein>
<dbReference type="SUPFAM" id="SSF51905">
    <property type="entry name" value="FAD/NAD(P)-binding domain"/>
    <property type="match status" value="1"/>
</dbReference>
<feature type="binding site" evidence="5">
    <location>
        <position position="26"/>
    </location>
    <ligand>
        <name>FAD</name>
        <dbReference type="ChEBI" id="CHEBI:57692"/>
    </ligand>
</feature>
<dbReference type="Pfam" id="PF05199">
    <property type="entry name" value="GMC_oxred_C"/>
    <property type="match status" value="1"/>
</dbReference>
<dbReference type="PANTHER" id="PTHR11552">
    <property type="entry name" value="GLUCOSE-METHANOL-CHOLINE GMC OXIDOREDUCTASE"/>
    <property type="match status" value="1"/>
</dbReference>
<dbReference type="InterPro" id="IPR012132">
    <property type="entry name" value="GMC_OxRdtase"/>
</dbReference>
<dbReference type="InterPro" id="IPR007867">
    <property type="entry name" value="GMC_OxRtase_C"/>
</dbReference>
<dbReference type="HOGENOM" id="CLU_002865_6_3_1"/>
<comment type="cofactor">
    <cofactor evidence="1 5">
        <name>FAD</name>
        <dbReference type="ChEBI" id="CHEBI:57692"/>
    </cofactor>
</comment>
<dbReference type="InterPro" id="IPR000172">
    <property type="entry name" value="GMC_OxRdtase_N"/>
</dbReference>
<evidence type="ECO:0000313" key="8">
    <source>
        <dbReference type="Proteomes" id="UP000053593"/>
    </source>
</evidence>
<dbReference type="GO" id="GO:0016614">
    <property type="term" value="F:oxidoreductase activity, acting on CH-OH group of donors"/>
    <property type="evidence" value="ECO:0007669"/>
    <property type="project" value="InterPro"/>
</dbReference>
<dbReference type="Gene3D" id="3.50.50.60">
    <property type="entry name" value="FAD/NAD(P)-binding domain"/>
    <property type="match status" value="1"/>
</dbReference>
<dbReference type="GO" id="GO:0050660">
    <property type="term" value="F:flavin adenine dinucleotide binding"/>
    <property type="evidence" value="ECO:0007669"/>
    <property type="project" value="InterPro"/>
</dbReference>
<evidence type="ECO:0000256" key="5">
    <source>
        <dbReference type="PIRSR" id="PIRSR000137-2"/>
    </source>
</evidence>
<dbReference type="EMBL" id="KN834884">
    <property type="protein sequence ID" value="KIK50800.1"/>
    <property type="molecule type" value="Genomic_DNA"/>
</dbReference>
<evidence type="ECO:0000256" key="3">
    <source>
        <dbReference type="ARBA" id="ARBA00022630"/>
    </source>
</evidence>
<evidence type="ECO:0000256" key="2">
    <source>
        <dbReference type="ARBA" id="ARBA00010790"/>
    </source>
</evidence>
<accession>A0A0D0AKP5</accession>
<reference evidence="7 8" key="1">
    <citation type="submission" date="2014-04" db="EMBL/GenBank/DDBJ databases">
        <title>Evolutionary Origins and Diversification of the Mycorrhizal Mutualists.</title>
        <authorList>
            <consortium name="DOE Joint Genome Institute"/>
            <consortium name="Mycorrhizal Genomics Consortium"/>
            <person name="Kohler A."/>
            <person name="Kuo A."/>
            <person name="Nagy L.G."/>
            <person name="Floudas D."/>
            <person name="Copeland A."/>
            <person name="Barry K.W."/>
            <person name="Cichocki N."/>
            <person name="Veneault-Fourrey C."/>
            <person name="LaButti K."/>
            <person name="Lindquist E.A."/>
            <person name="Lipzen A."/>
            <person name="Lundell T."/>
            <person name="Morin E."/>
            <person name="Murat C."/>
            <person name="Riley R."/>
            <person name="Ohm R."/>
            <person name="Sun H."/>
            <person name="Tunlid A."/>
            <person name="Henrissat B."/>
            <person name="Grigoriev I.V."/>
            <person name="Hibbett D.S."/>
            <person name="Martin F."/>
        </authorList>
    </citation>
    <scope>NUCLEOTIDE SEQUENCE [LARGE SCALE GENOMIC DNA]</scope>
    <source>
        <strain evidence="7 8">FD-317 M1</strain>
    </source>
</reference>
<dbReference type="Pfam" id="PF00732">
    <property type="entry name" value="GMC_oxred_N"/>
    <property type="match status" value="1"/>
</dbReference>
<gene>
    <name evidence="7" type="ORF">GYMLUDRAFT_418869</name>
</gene>
<dbReference type="PIRSF" id="PIRSF000137">
    <property type="entry name" value="Alcohol_oxidase"/>
    <property type="match status" value="1"/>
</dbReference>
<proteinExistence type="inferred from homology"/>
<organism evidence="7 8">
    <name type="scientific">Collybiopsis luxurians FD-317 M1</name>
    <dbReference type="NCBI Taxonomy" id="944289"/>
    <lineage>
        <taxon>Eukaryota</taxon>
        <taxon>Fungi</taxon>
        <taxon>Dikarya</taxon>
        <taxon>Basidiomycota</taxon>
        <taxon>Agaricomycotina</taxon>
        <taxon>Agaricomycetes</taxon>
        <taxon>Agaricomycetidae</taxon>
        <taxon>Agaricales</taxon>
        <taxon>Marasmiineae</taxon>
        <taxon>Omphalotaceae</taxon>
        <taxon>Collybiopsis</taxon>
        <taxon>Collybiopsis luxurians</taxon>
    </lineage>
</organism>
<evidence type="ECO:0000256" key="4">
    <source>
        <dbReference type="ARBA" id="ARBA00022827"/>
    </source>
</evidence>
<dbReference type="OrthoDB" id="269227at2759"/>
<dbReference type="AlphaFoldDB" id="A0A0D0AKP5"/>
<evidence type="ECO:0000259" key="6">
    <source>
        <dbReference type="PROSITE" id="PS00624"/>
    </source>
</evidence>
<name>A0A0D0AKP5_9AGAR</name>
<dbReference type="SUPFAM" id="SSF54373">
    <property type="entry name" value="FAD-linked reductases, C-terminal domain"/>
    <property type="match status" value="1"/>
</dbReference>
<keyword evidence="4 5" id="KW-0274">FAD</keyword>
<feature type="domain" description="Glucose-methanol-choline oxidoreductase N-terminal" evidence="6">
    <location>
        <begin position="214"/>
        <end position="228"/>
    </location>
</feature>
<dbReference type="Gene3D" id="3.30.560.10">
    <property type="entry name" value="Glucose Oxidase, domain 3"/>
    <property type="match status" value="1"/>
</dbReference>
<evidence type="ECO:0000313" key="7">
    <source>
        <dbReference type="EMBL" id="KIK50800.1"/>
    </source>
</evidence>
<evidence type="ECO:0000256" key="1">
    <source>
        <dbReference type="ARBA" id="ARBA00001974"/>
    </source>
</evidence>
<keyword evidence="8" id="KW-1185">Reference proteome</keyword>
<dbReference type="PANTHER" id="PTHR11552:SF147">
    <property type="entry name" value="CHOLINE DEHYDROGENASE, MITOCHONDRIAL"/>
    <property type="match status" value="1"/>
</dbReference>
<sequence length="500" mass="53324">MTNWNYTTVPQPGALNQSLEVARGFVLGGSSSINTLNWYRASNAFWDNLARITGDDGWSWNSVEEYYFKCSRLVTPQDGRSITTEANASAHGDGPVKVTVNGFVFDIDTTFEEAARNSSQFPYNLDYNSGNTLGIGWAQSSTGGGQRNSAATAYLEPALNRTNLDVLINTRVTKLLSSSMNNGTPVIDVVQLASDANGPRINVTATKEVILSAGAIGTPQILLLSGIGPKADLDALNIDVVVDSPAVGLNLTDQPATGVVYNVTSVQTFTDVQRNSTLADQFMQQWTENRTGLYVNYPGSIVGNFKLPSPFEDHSSGPGSANIGFVTVDGFFGAPQIPDTGEFISLLVPVLSPTSRGSVKLASTDPFESPLIDFGVYTTDYDINAQVEAMKIIDEVLSLPQFDGIVLGPYGDLADAKTDEQKALYAKQTVGVYDHASCSASMGPGGVVDSTLKVKGVQGLRIVDASVFPKIPESNTQAPVYVVAERAADLIKADYNSHSV</sequence>
<dbReference type="Proteomes" id="UP000053593">
    <property type="component" value="Unassembled WGS sequence"/>
</dbReference>
<feature type="binding site" evidence="5">
    <location>
        <position position="433"/>
    </location>
    <ligand>
        <name>substrate</name>
    </ligand>
</feature>
<keyword evidence="3" id="KW-0285">Flavoprotein</keyword>